<dbReference type="Proteomes" id="UP000765509">
    <property type="component" value="Unassembled WGS sequence"/>
</dbReference>
<reference evidence="1" key="1">
    <citation type="submission" date="2021-03" db="EMBL/GenBank/DDBJ databases">
        <title>Draft genome sequence of rust myrtle Austropuccinia psidii MF-1, a brazilian biotype.</title>
        <authorList>
            <person name="Quecine M.C."/>
            <person name="Pachon D.M.R."/>
            <person name="Bonatelli M.L."/>
            <person name="Correr F.H."/>
            <person name="Franceschini L.M."/>
            <person name="Leite T.F."/>
            <person name="Margarido G.R.A."/>
            <person name="Almeida C.A."/>
            <person name="Ferrarezi J.A."/>
            <person name="Labate C.A."/>
        </authorList>
    </citation>
    <scope>NUCLEOTIDE SEQUENCE</scope>
    <source>
        <strain evidence="1">MF-1</strain>
    </source>
</reference>
<sequence length="102" mass="11174">MSWFVALVQDVNDSHANPYACAGCDNAKSSLCLCGLLTLDTNIIKKLSTAVQAPDAPHGIPYVLQVPDNLTVFLRRCRHPIVDMRILTLVQVPNNSSNSLRL</sequence>
<keyword evidence="2" id="KW-1185">Reference proteome</keyword>
<evidence type="ECO:0000313" key="2">
    <source>
        <dbReference type="Proteomes" id="UP000765509"/>
    </source>
</evidence>
<dbReference type="EMBL" id="AVOT02107006">
    <property type="protein sequence ID" value="MBW0580221.1"/>
    <property type="molecule type" value="Genomic_DNA"/>
</dbReference>
<accession>A0A9Q3Q054</accession>
<comment type="caution">
    <text evidence="1">The sequence shown here is derived from an EMBL/GenBank/DDBJ whole genome shotgun (WGS) entry which is preliminary data.</text>
</comment>
<dbReference type="AlphaFoldDB" id="A0A9Q3Q054"/>
<evidence type="ECO:0000313" key="1">
    <source>
        <dbReference type="EMBL" id="MBW0580221.1"/>
    </source>
</evidence>
<gene>
    <name evidence="1" type="ORF">O181_119936</name>
</gene>
<name>A0A9Q3Q054_9BASI</name>
<protein>
    <submittedName>
        <fullName evidence="1">Uncharacterized protein</fullName>
    </submittedName>
</protein>
<organism evidence="1 2">
    <name type="scientific">Austropuccinia psidii MF-1</name>
    <dbReference type="NCBI Taxonomy" id="1389203"/>
    <lineage>
        <taxon>Eukaryota</taxon>
        <taxon>Fungi</taxon>
        <taxon>Dikarya</taxon>
        <taxon>Basidiomycota</taxon>
        <taxon>Pucciniomycotina</taxon>
        <taxon>Pucciniomycetes</taxon>
        <taxon>Pucciniales</taxon>
        <taxon>Sphaerophragmiaceae</taxon>
        <taxon>Austropuccinia</taxon>
    </lineage>
</organism>
<proteinExistence type="predicted"/>